<dbReference type="InterPro" id="IPR019283">
    <property type="entry name" value="DUF2330"/>
</dbReference>
<dbReference type="OrthoDB" id="275368at2"/>
<gene>
    <name evidence="3" type="ORF">BN1232_05559</name>
</gene>
<dbReference type="Pfam" id="PF10092">
    <property type="entry name" value="DUF2330"/>
    <property type="match status" value="1"/>
</dbReference>
<evidence type="ECO:0000313" key="3">
    <source>
        <dbReference type="EMBL" id="CQD22246.1"/>
    </source>
</evidence>
<accession>A0A0E4H1T5</accession>
<dbReference type="STRING" id="141349.BN1232_05559"/>
<dbReference type="AlphaFoldDB" id="A0A0E4H1T5"/>
<keyword evidence="2" id="KW-0732">Signal</keyword>
<evidence type="ECO:0000256" key="1">
    <source>
        <dbReference type="SAM" id="Phobius"/>
    </source>
</evidence>
<evidence type="ECO:0008006" key="5">
    <source>
        <dbReference type="Google" id="ProtNLM"/>
    </source>
</evidence>
<dbReference type="EMBL" id="CTEE01000001">
    <property type="protein sequence ID" value="CQD22246.1"/>
    <property type="molecule type" value="Genomic_DNA"/>
</dbReference>
<sequence length="359" mass="38150">MRMPRTCGLGLVAILLATLVNVAMAAPGYACACGAIVPPVGGQAAMDHEVALLHWNGSSETIVMQLALNADTNNVALVVPTPTPATVTEGDKAAFAELDTLTAPRVQQRRHWVLGGVGASAPAPLEAAAPRGPTVVNQVHLGPLEATTLAGGDLSGLQKWLDDNGYAVRPAVSDALGPYVRDGWSFVAIRLTSSEPIVGGLNPVRMTFPSTKLVYPMRLSVAAAGPQQVTVFTLSDHRQQRTDADAAPAGGQTVQVQFAGNVAAEVRNPLLRELAADHGGYLTKLQVNIPKPEQISSDFTFANSVNDDAYRQVIYVDRNTVIPIELIVFVVFVFGVVAIAVPVVFFAVRRRRRRANNPR</sequence>
<dbReference type="RefSeq" id="WP_090607733.1">
    <property type="nucleotide sequence ID" value="NZ_CTEE01000001.1"/>
</dbReference>
<keyword evidence="1" id="KW-1133">Transmembrane helix</keyword>
<feature type="signal peptide" evidence="2">
    <location>
        <begin position="1"/>
        <end position="25"/>
    </location>
</feature>
<name>A0A0E4H1T5_MYCLN</name>
<organism evidence="3 4">
    <name type="scientific">Mycobacterium lentiflavum</name>
    <dbReference type="NCBI Taxonomy" id="141349"/>
    <lineage>
        <taxon>Bacteria</taxon>
        <taxon>Bacillati</taxon>
        <taxon>Actinomycetota</taxon>
        <taxon>Actinomycetes</taxon>
        <taxon>Mycobacteriales</taxon>
        <taxon>Mycobacteriaceae</taxon>
        <taxon>Mycobacterium</taxon>
        <taxon>Mycobacterium simiae complex</taxon>
    </lineage>
</organism>
<proteinExistence type="predicted"/>
<evidence type="ECO:0000313" key="4">
    <source>
        <dbReference type="Proteomes" id="UP000199251"/>
    </source>
</evidence>
<dbReference type="Proteomes" id="UP000199251">
    <property type="component" value="Unassembled WGS sequence"/>
</dbReference>
<feature type="transmembrane region" description="Helical" evidence="1">
    <location>
        <begin position="326"/>
        <end position="348"/>
    </location>
</feature>
<keyword evidence="1" id="KW-0472">Membrane</keyword>
<protein>
    <recommendedName>
        <fullName evidence="5">DUF2330 domain-containing protein</fullName>
    </recommendedName>
</protein>
<feature type="chain" id="PRO_5002420915" description="DUF2330 domain-containing protein" evidence="2">
    <location>
        <begin position="26"/>
        <end position="359"/>
    </location>
</feature>
<keyword evidence="1" id="KW-0812">Transmembrane</keyword>
<reference evidence="3 4" key="1">
    <citation type="submission" date="2015-03" db="EMBL/GenBank/DDBJ databases">
        <authorList>
            <person name="Urmite Genomes"/>
        </authorList>
    </citation>
    <scope>NUCLEOTIDE SEQUENCE [LARGE SCALE GENOMIC DNA]</scope>
    <source>
        <strain evidence="3 4">CSUR P1491</strain>
    </source>
</reference>
<evidence type="ECO:0000256" key="2">
    <source>
        <dbReference type="SAM" id="SignalP"/>
    </source>
</evidence>